<dbReference type="InterPro" id="IPR023378">
    <property type="entry name" value="YheA/YmcA-like_dom_sf"/>
</dbReference>
<dbReference type="Pfam" id="PF06133">
    <property type="entry name" value="Com_YlbF"/>
    <property type="match status" value="1"/>
</dbReference>
<dbReference type="RefSeq" id="WP_113675426.1">
    <property type="nucleotide sequence ID" value="NZ_CAJXUH010000005.1"/>
</dbReference>
<evidence type="ECO:0000313" key="2">
    <source>
        <dbReference type="Proteomes" id="UP000677305"/>
    </source>
</evidence>
<reference evidence="1 2" key="1">
    <citation type="submission" date="2020-07" db="EMBL/GenBank/DDBJ databases">
        <title>Vallitalea guaymasensis genome.</title>
        <authorList>
            <person name="Postec A."/>
        </authorList>
    </citation>
    <scope>NUCLEOTIDE SEQUENCE [LARGE SCALE GENOMIC DNA]</scope>
    <source>
        <strain evidence="1 2">Ra1766G1</strain>
    </source>
</reference>
<dbReference type="SUPFAM" id="SSF158622">
    <property type="entry name" value="YheA/YmcA-like"/>
    <property type="match status" value="1"/>
</dbReference>
<keyword evidence="2" id="KW-1185">Reference proteome</keyword>
<sequence>MSIEKKTMEMIGLIKNTPEFKNAKNLKNRILQDRNLTAMIKNFQNEQANLYKRNLPPNQMEAEMKKIVDNFERISSRTIIKDYAEAMQQVQGIVYQSNMTILESIDKELNI</sequence>
<dbReference type="EMBL" id="CP058561">
    <property type="protein sequence ID" value="QUH31265.1"/>
    <property type="molecule type" value="Genomic_DNA"/>
</dbReference>
<gene>
    <name evidence="1" type="ORF">HYG85_20990</name>
</gene>
<accession>A0A8J8MEQ2</accession>
<proteinExistence type="predicted"/>
<organism evidence="1 2">
    <name type="scientific">Vallitalea guaymasensis</name>
    <dbReference type="NCBI Taxonomy" id="1185412"/>
    <lineage>
        <taxon>Bacteria</taxon>
        <taxon>Bacillati</taxon>
        <taxon>Bacillota</taxon>
        <taxon>Clostridia</taxon>
        <taxon>Lachnospirales</taxon>
        <taxon>Vallitaleaceae</taxon>
        <taxon>Vallitalea</taxon>
    </lineage>
</organism>
<dbReference type="KEGG" id="vgu:HYG85_20990"/>
<protein>
    <submittedName>
        <fullName evidence="1">YlbF family regulator</fullName>
    </submittedName>
</protein>
<evidence type="ECO:0000313" key="1">
    <source>
        <dbReference type="EMBL" id="QUH31265.1"/>
    </source>
</evidence>
<name>A0A8J8MEQ2_9FIRM</name>
<dbReference type="Gene3D" id="1.20.1500.10">
    <property type="entry name" value="YheA/YmcA-like"/>
    <property type="match status" value="1"/>
</dbReference>
<dbReference type="AlphaFoldDB" id="A0A8J8MEQ2"/>
<dbReference type="Proteomes" id="UP000677305">
    <property type="component" value="Chromosome"/>
</dbReference>
<dbReference type="InterPro" id="IPR010368">
    <property type="entry name" value="Com_YlbF"/>
</dbReference>